<reference evidence="4" key="1">
    <citation type="submission" date="2020-02" db="EMBL/GenBank/DDBJ databases">
        <authorList>
            <person name="Palmer J.M."/>
        </authorList>
    </citation>
    <scope>NUCLEOTIDE SEQUENCE</scope>
    <source>
        <strain evidence="4">EPUS1.4</strain>
        <tissue evidence="4">Thallus</tissue>
    </source>
</reference>
<evidence type="ECO:0008006" key="6">
    <source>
        <dbReference type="Google" id="ProtNLM"/>
    </source>
</evidence>
<name>A0A8H7AA75_9EURO</name>
<dbReference type="InterPro" id="IPR042532">
    <property type="entry name" value="EXOC3/Sec6_C"/>
</dbReference>
<dbReference type="EMBL" id="JAACFV010000109">
    <property type="protein sequence ID" value="KAF7505440.1"/>
    <property type="molecule type" value="Genomic_DNA"/>
</dbReference>
<accession>A0A8H7AA75</accession>
<keyword evidence="2" id="KW-0813">Transport</keyword>
<evidence type="ECO:0000313" key="4">
    <source>
        <dbReference type="EMBL" id="KAF7505440.1"/>
    </source>
</evidence>
<dbReference type="Gene3D" id="1.10.357.70">
    <property type="entry name" value="Exocyst complex component Sec6, C-terminal domain"/>
    <property type="match status" value="1"/>
</dbReference>
<dbReference type="FunFam" id="1.10.357.70:FF:000005">
    <property type="entry name" value="Exocyst complex component Sec6"/>
    <property type="match status" value="1"/>
</dbReference>
<evidence type="ECO:0000313" key="5">
    <source>
        <dbReference type="Proteomes" id="UP000606974"/>
    </source>
</evidence>
<dbReference type="GO" id="GO:0051601">
    <property type="term" value="P:exocyst localization"/>
    <property type="evidence" value="ECO:0007669"/>
    <property type="project" value="TreeGrafter"/>
</dbReference>
<sequence>MGDVGTGDGTLVPRIADLLRTPEDLEKIPALKLEFSRKKGDIDARLREGLREHLESTQSGMSTLAEGQKLVGQIKDEMKSIADLCEQAQAIRQDFPQIDYLARVHRNFEATKAMQSGLATFNDDVAEVERLLVEDEKDLENQPGLLEAHMKLTRLRDFRDEAMYQINRAKDTSLQQTLEEWFQGLEPVIDLFDEHVGQTCMNLINLVQAGNPGVIVRLAIVIAAEEKNDERVRALKDARKDHQDLADKFTSFTISPKMERGYKEKFLSCIEAYCKAQFEQTRDKFMEEPSKLEKQLKWFFNDLFVCQQGMQNLFPKKWKIYKTYVDIYHRLMHDFLISFVDSEDLRPPNMLAIVHYVEEYYKKMKKLGIPPADLTPHVLDSREGDLVREWRNLITTTLSEWMDRMYNTDKNSFLSRADNALDQDANGHFRTKTLGDMWRMLREQTMSAGDSEREDVVEGVVSAMFTALKTRQQQWEKLVDDEVIKFRNPTPELSDGLQLLQDWLVAIANDQISCIDDADADAGDPGAQLGFVTRFKNDFTPLVSSKFMTSVAAAELDSLRDGYVDLATHCIHRFVSLIFLVDFRATMADFFVAGKWYEQMAMKRICSTFEDYMGDYSAALHPTLVDILVEEMSDALVVQYLGSIRRNKGVKFRRQDAFAPKFRDDVVAAFDFFARYPDTFEVAVKPKWKPVDFTVRLLEADKASVPAVYEQFKSEFWDLQLSWVEAVLKTRDEWDRAMISAVKAKAAAVYVERGMETIMGKVK</sequence>
<dbReference type="Proteomes" id="UP000606974">
    <property type="component" value="Unassembled WGS sequence"/>
</dbReference>
<dbReference type="Pfam" id="PF06046">
    <property type="entry name" value="Sec6"/>
    <property type="match status" value="1"/>
</dbReference>
<gene>
    <name evidence="4" type="ORF">GJ744_000767</name>
</gene>
<evidence type="ECO:0000256" key="1">
    <source>
        <dbReference type="ARBA" id="ARBA00009447"/>
    </source>
</evidence>
<dbReference type="PANTHER" id="PTHR21292:SF1">
    <property type="entry name" value="EXOCYST COMPLEX COMPONENT 3"/>
    <property type="match status" value="1"/>
</dbReference>
<dbReference type="GO" id="GO:0006887">
    <property type="term" value="P:exocytosis"/>
    <property type="evidence" value="ECO:0007669"/>
    <property type="project" value="UniProtKB-KW"/>
</dbReference>
<dbReference type="AlphaFoldDB" id="A0A8H7AA75"/>
<comment type="similarity">
    <text evidence="1">Belongs to the SEC6 family.</text>
</comment>
<keyword evidence="5" id="KW-1185">Reference proteome</keyword>
<dbReference type="GO" id="GO:0000149">
    <property type="term" value="F:SNARE binding"/>
    <property type="evidence" value="ECO:0007669"/>
    <property type="project" value="TreeGrafter"/>
</dbReference>
<protein>
    <recommendedName>
        <fullName evidence="6">Exocyst complex component Sec6</fullName>
    </recommendedName>
</protein>
<organism evidence="4 5">
    <name type="scientific">Endocarpon pusillum</name>
    <dbReference type="NCBI Taxonomy" id="364733"/>
    <lineage>
        <taxon>Eukaryota</taxon>
        <taxon>Fungi</taxon>
        <taxon>Dikarya</taxon>
        <taxon>Ascomycota</taxon>
        <taxon>Pezizomycotina</taxon>
        <taxon>Eurotiomycetes</taxon>
        <taxon>Chaetothyriomycetidae</taxon>
        <taxon>Verrucariales</taxon>
        <taxon>Verrucariaceae</taxon>
        <taxon>Endocarpon</taxon>
    </lineage>
</organism>
<dbReference type="PANTHER" id="PTHR21292">
    <property type="entry name" value="EXOCYST COMPLEX COMPONENT SEC6-RELATED"/>
    <property type="match status" value="1"/>
</dbReference>
<dbReference type="GO" id="GO:0000145">
    <property type="term" value="C:exocyst"/>
    <property type="evidence" value="ECO:0007669"/>
    <property type="project" value="InterPro"/>
</dbReference>
<evidence type="ECO:0000256" key="2">
    <source>
        <dbReference type="ARBA" id="ARBA00022448"/>
    </source>
</evidence>
<comment type="caution">
    <text evidence="4">The sequence shown here is derived from an EMBL/GenBank/DDBJ whole genome shotgun (WGS) entry which is preliminary data.</text>
</comment>
<proteinExistence type="inferred from homology"/>
<keyword evidence="3" id="KW-0268">Exocytosis</keyword>
<evidence type="ECO:0000256" key="3">
    <source>
        <dbReference type="ARBA" id="ARBA00022483"/>
    </source>
</evidence>
<dbReference type="InterPro" id="IPR010326">
    <property type="entry name" value="EXOC3/Sec6"/>
</dbReference>
<dbReference type="OrthoDB" id="190098at2759"/>
<dbReference type="Gene3D" id="1.10.357.50">
    <property type="match status" value="1"/>
</dbReference>
<dbReference type="FunFam" id="1.10.357.50:FF:000006">
    <property type="entry name" value="Exocyst complex component sec6"/>
    <property type="match status" value="1"/>
</dbReference>